<feature type="chain" id="PRO_5032857733" evidence="1">
    <location>
        <begin position="23"/>
        <end position="119"/>
    </location>
</feature>
<name>A0A832H1F3_9CYAN</name>
<accession>A0A832H1F3</accession>
<dbReference type="AlphaFoldDB" id="A0A832H1F3"/>
<comment type="caution">
    <text evidence="2">The sequence shown here is derived from an EMBL/GenBank/DDBJ whole genome shotgun (WGS) entry which is preliminary data.</text>
</comment>
<feature type="signal peptide" evidence="1">
    <location>
        <begin position="1"/>
        <end position="22"/>
    </location>
</feature>
<proteinExistence type="predicted"/>
<keyword evidence="1" id="KW-0732">Signal</keyword>
<organism evidence="2">
    <name type="scientific">Oscillatoriales cyanobacterium SpSt-402</name>
    <dbReference type="NCBI Taxonomy" id="2282168"/>
    <lineage>
        <taxon>Bacteria</taxon>
        <taxon>Bacillati</taxon>
        <taxon>Cyanobacteriota</taxon>
        <taxon>Cyanophyceae</taxon>
        <taxon>Oscillatoriophycideae</taxon>
        <taxon>Oscillatoriales</taxon>
    </lineage>
</organism>
<evidence type="ECO:0000313" key="2">
    <source>
        <dbReference type="EMBL" id="HGW93342.1"/>
    </source>
</evidence>
<evidence type="ECO:0000256" key="1">
    <source>
        <dbReference type="SAM" id="SignalP"/>
    </source>
</evidence>
<sequence length="119" mass="13155">MRYISHRLTVLVLLSASFAAFAKPAIALPDSSIGATALPSFQRLPDTQSTQLFQNLTPSASETFFKQGQLKLEQEVRLLGKQPELEVEDLLKVVPDSHKLQDTIPSIESSDIPKQTPPR</sequence>
<dbReference type="EMBL" id="DSRD01000224">
    <property type="protein sequence ID" value="HGW93342.1"/>
    <property type="molecule type" value="Genomic_DNA"/>
</dbReference>
<protein>
    <submittedName>
        <fullName evidence="2">Uncharacterized protein</fullName>
    </submittedName>
</protein>
<reference evidence="2" key="1">
    <citation type="journal article" date="2020" name="mSystems">
        <title>Genome- and Community-Level Interaction Insights into Carbon Utilization and Element Cycling Functions of Hydrothermarchaeota in Hydrothermal Sediment.</title>
        <authorList>
            <person name="Zhou Z."/>
            <person name="Liu Y."/>
            <person name="Xu W."/>
            <person name="Pan J."/>
            <person name="Luo Z.H."/>
            <person name="Li M."/>
        </authorList>
    </citation>
    <scope>NUCLEOTIDE SEQUENCE [LARGE SCALE GENOMIC DNA]</scope>
    <source>
        <strain evidence="2">SpSt-402</strain>
    </source>
</reference>
<gene>
    <name evidence="2" type="ORF">ENR47_03515</name>
</gene>